<dbReference type="SUPFAM" id="SSF46785">
    <property type="entry name" value="Winged helix' DNA-binding domain"/>
    <property type="match status" value="2"/>
</dbReference>
<dbReference type="GO" id="GO:0003887">
    <property type="term" value="F:DNA-directed DNA polymerase activity"/>
    <property type="evidence" value="ECO:0007669"/>
    <property type="project" value="InterPro"/>
</dbReference>
<comment type="similarity">
    <text evidence="1">Belongs to the initiator RepB protein family.</text>
</comment>
<reference evidence="3 4" key="1">
    <citation type="submission" date="2018-06" db="EMBL/GenBank/DDBJ databases">
        <authorList>
            <consortium name="Pathogen Informatics"/>
            <person name="Doyle S."/>
        </authorList>
    </citation>
    <scope>NUCLEOTIDE SEQUENCE [LARGE SCALE GENOMIC DNA]</scope>
    <source>
        <strain evidence="3 4">NCTC10526</strain>
    </source>
</reference>
<dbReference type="EMBL" id="UGVC01000002">
    <property type="protein sequence ID" value="SUD98787.1"/>
    <property type="molecule type" value="Genomic_DNA"/>
</dbReference>
<protein>
    <submittedName>
        <fullName evidence="3">Replication protein</fullName>
    </submittedName>
</protein>
<dbReference type="GO" id="GO:0006270">
    <property type="term" value="P:DNA replication initiation"/>
    <property type="evidence" value="ECO:0007669"/>
    <property type="project" value="InterPro"/>
</dbReference>
<evidence type="ECO:0000256" key="1">
    <source>
        <dbReference type="ARBA" id="ARBA00038283"/>
    </source>
</evidence>
<dbReference type="InterPro" id="IPR036388">
    <property type="entry name" value="WH-like_DNA-bd_sf"/>
</dbReference>
<accession>A0A379LPK0</accession>
<sequence>MSELVVKDNALIEASYTLGLAEQRLILLAIIEARETGQGIDHNSLLRVHAHAYAEQFNIDKNNAYEVIKDASKGLFDRYVTYHDKNPKNGNDRSFHCRWVDKIGYEKNTGTVYLRFTSDVVPLITRLEEQFTSYEIEQVASLDSGYAIRLYELLIKWRTTKKTPVFELQDFRCKLGVEEKKYSRMSDFKKYVLDFAIEQINKHTDITAKYEQKKQGRKIVGFEFSYKFKTKTQEKDVSLIRDPDTGDMFTIDGLTDKQLARIARSEQFKADYNHLISPTSPINNDYTGQAWVAHFVNELKKDASRFNKRPIKAYLDY</sequence>
<feature type="domain" description="Initiator Rep protein WH1" evidence="2">
    <location>
        <begin position="5"/>
        <end position="154"/>
    </location>
</feature>
<name>A0A379LPK0_9GAMM</name>
<dbReference type="NCBIfam" id="NF038290">
    <property type="entry name" value="repM_Acin"/>
    <property type="match status" value="1"/>
</dbReference>
<dbReference type="Pfam" id="PF01051">
    <property type="entry name" value="Rep3_N"/>
    <property type="match status" value="1"/>
</dbReference>
<evidence type="ECO:0000313" key="3">
    <source>
        <dbReference type="EMBL" id="SUD98787.1"/>
    </source>
</evidence>
<gene>
    <name evidence="3" type="primary">repE_1</name>
    <name evidence="3" type="ORF">NCTC10526_02766</name>
</gene>
<keyword evidence="4" id="KW-1185">Reference proteome</keyword>
<dbReference type="AlphaFoldDB" id="A0A379LPK0"/>
<dbReference type="Proteomes" id="UP000254123">
    <property type="component" value="Unassembled WGS sequence"/>
</dbReference>
<dbReference type="RefSeq" id="WP_115343042.1">
    <property type="nucleotide sequence ID" value="NZ_CAJHAQ010000004.1"/>
</dbReference>
<evidence type="ECO:0000313" key="4">
    <source>
        <dbReference type="Proteomes" id="UP000254123"/>
    </source>
</evidence>
<dbReference type="Pfam" id="PF21205">
    <property type="entry name" value="Rep3_C"/>
    <property type="match status" value="1"/>
</dbReference>
<dbReference type="InterPro" id="IPR036390">
    <property type="entry name" value="WH_DNA-bd_sf"/>
</dbReference>
<evidence type="ECO:0000259" key="2">
    <source>
        <dbReference type="Pfam" id="PF01051"/>
    </source>
</evidence>
<dbReference type="Gene3D" id="1.10.10.10">
    <property type="entry name" value="Winged helix-like DNA-binding domain superfamily/Winged helix DNA-binding domain"/>
    <property type="match status" value="2"/>
</dbReference>
<proteinExistence type="inferred from homology"/>
<organism evidence="3 4">
    <name type="scientific">Psychrobacter phenylpyruvicus</name>
    <dbReference type="NCBI Taxonomy" id="29432"/>
    <lineage>
        <taxon>Bacteria</taxon>
        <taxon>Pseudomonadati</taxon>
        <taxon>Pseudomonadota</taxon>
        <taxon>Gammaproteobacteria</taxon>
        <taxon>Moraxellales</taxon>
        <taxon>Moraxellaceae</taxon>
        <taxon>Psychrobacter</taxon>
    </lineage>
</organism>
<dbReference type="InterPro" id="IPR000525">
    <property type="entry name" value="Initiator_Rep_WH1"/>
</dbReference>